<dbReference type="EMBL" id="CP097899">
    <property type="protein sequence ID" value="URN94177.1"/>
    <property type="molecule type" value="Genomic_DNA"/>
</dbReference>
<dbReference type="InterPro" id="IPR037167">
    <property type="entry name" value="Peptidase_S11_C_sf"/>
</dbReference>
<keyword evidence="8" id="KW-0378">Hydrolase</keyword>
<dbReference type="SUPFAM" id="SSF69189">
    <property type="entry name" value="Penicillin-binding protein associated domain"/>
    <property type="match status" value="1"/>
</dbReference>
<dbReference type="InterPro" id="IPR018044">
    <property type="entry name" value="Peptidase_S11"/>
</dbReference>
<dbReference type="KEGG" id="plig:NAG76_20520"/>
<comment type="function">
    <text evidence="1">Removes C-terminal D-alanyl residues from sugar-peptide cell wall precursors.</text>
</comment>
<dbReference type="Pfam" id="PF00768">
    <property type="entry name" value="Peptidase_S11"/>
    <property type="match status" value="1"/>
</dbReference>
<evidence type="ECO:0000256" key="9">
    <source>
        <dbReference type="ARBA" id="ARBA00022960"/>
    </source>
</evidence>
<evidence type="ECO:0000259" key="17">
    <source>
        <dbReference type="SMART" id="SM00936"/>
    </source>
</evidence>
<dbReference type="Gene3D" id="2.60.410.10">
    <property type="entry name" value="D-Ala-D-Ala carboxypeptidase, C-terminal domain"/>
    <property type="match status" value="1"/>
</dbReference>
<evidence type="ECO:0000256" key="4">
    <source>
        <dbReference type="ARBA" id="ARBA00012448"/>
    </source>
</evidence>
<name>A0A9J6ZEE4_9BACL</name>
<evidence type="ECO:0000256" key="6">
    <source>
        <dbReference type="ARBA" id="ARBA00022670"/>
    </source>
</evidence>
<keyword evidence="9" id="KW-0133">Cell shape</keyword>
<evidence type="ECO:0000256" key="2">
    <source>
        <dbReference type="ARBA" id="ARBA00004752"/>
    </source>
</evidence>
<evidence type="ECO:0000256" key="10">
    <source>
        <dbReference type="ARBA" id="ARBA00022984"/>
    </source>
</evidence>
<evidence type="ECO:0000256" key="11">
    <source>
        <dbReference type="ARBA" id="ARBA00023316"/>
    </source>
</evidence>
<dbReference type="InterPro" id="IPR012907">
    <property type="entry name" value="Peptidase_S11_C"/>
</dbReference>
<dbReference type="PRINTS" id="PR00725">
    <property type="entry name" value="DADACBPTASE1"/>
</dbReference>
<keyword evidence="11" id="KW-0961">Cell wall biogenesis/degradation</keyword>
<accession>A0A9J6ZEE4</accession>
<feature type="active site" description="Acyl-ester intermediate" evidence="13">
    <location>
        <position position="77"/>
    </location>
</feature>
<dbReference type="EC" id="3.4.16.4" evidence="4"/>
<dbReference type="Gene3D" id="3.40.710.10">
    <property type="entry name" value="DD-peptidase/beta-lactamase superfamily"/>
    <property type="match status" value="1"/>
</dbReference>
<feature type="binding site" evidence="14">
    <location>
        <position position="243"/>
    </location>
    <ligand>
        <name>substrate</name>
    </ligand>
</feature>
<evidence type="ECO:0000256" key="15">
    <source>
        <dbReference type="RuleBase" id="RU004016"/>
    </source>
</evidence>
<evidence type="ECO:0000256" key="8">
    <source>
        <dbReference type="ARBA" id="ARBA00022801"/>
    </source>
</evidence>
<evidence type="ECO:0000256" key="13">
    <source>
        <dbReference type="PIRSR" id="PIRSR618044-1"/>
    </source>
</evidence>
<feature type="domain" description="Peptidase S11 D-Ala-D-Ala carboxypeptidase A C-terminal" evidence="17">
    <location>
        <begin position="293"/>
        <end position="384"/>
    </location>
</feature>
<sequence length="400" mass="43893">MKKIVLMLVLTCLISSSYSGATIDALTLSSEEVETIETNSNVGPTLALNAASAVLIDADSGTIIFEKNSNEKLPPASITKVMTMLLVMEAVGQGKMKLTDMVRTSANAASMGGSQIFLEEGEEMSVEEMLKGVAMASGNDASVALAEKLGGTEEEFVKLMNERAKQLGMNNTHFMNSNGLPVENHYSSAYDIALVSRELMKYDLIRQFTGKYQDYLRKDSEKPFWLVNTNKLVRFYPGADGVKTGYTSEAKFCLSASAARDGMRVIAVVMGAPNTKVRNSDVSQMMDYAFAQYSNHVVIEKGATIGSLEIEKGMESRVDLAAEQPFSILIKRGSDTSKIHYEVDMDKSIKAPIVAGQPIGKLTIYQGEQAMKEFELLAPRTVEKVNWFRLLKRSTQSLFK</sequence>
<evidence type="ECO:0000313" key="18">
    <source>
        <dbReference type="EMBL" id="URN94177.1"/>
    </source>
</evidence>
<dbReference type="SMART" id="SM00936">
    <property type="entry name" value="PBP5_C"/>
    <property type="match status" value="1"/>
</dbReference>
<dbReference type="InterPro" id="IPR015956">
    <property type="entry name" value="Peniciliin-bd_prot_C_sf"/>
</dbReference>
<evidence type="ECO:0000256" key="3">
    <source>
        <dbReference type="ARBA" id="ARBA00007164"/>
    </source>
</evidence>
<keyword evidence="5 18" id="KW-0121">Carboxypeptidase</keyword>
<evidence type="ECO:0000256" key="16">
    <source>
        <dbReference type="SAM" id="SignalP"/>
    </source>
</evidence>
<evidence type="ECO:0000256" key="1">
    <source>
        <dbReference type="ARBA" id="ARBA00003217"/>
    </source>
</evidence>
<evidence type="ECO:0000256" key="7">
    <source>
        <dbReference type="ARBA" id="ARBA00022729"/>
    </source>
</evidence>
<gene>
    <name evidence="18" type="ORF">NAG76_20520</name>
</gene>
<feature type="chain" id="PRO_5039928908" description="serine-type D-Ala-D-Ala carboxypeptidase" evidence="16">
    <location>
        <begin position="22"/>
        <end position="400"/>
    </location>
</feature>
<dbReference type="AlphaFoldDB" id="A0A9J6ZEE4"/>
<comment type="pathway">
    <text evidence="2">Cell wall biogenesis; peptidoglycan biosynthesis.</text>
</comment>
<dbReference type="GO" id="GO:0006508">
    <property type="term" value="P:proteolysis"/>
    <property type="evidence" value="ECO:0007669"/>
    <property type="project" value="UniProtKB-KW"/>
</dbReference>
<dbReference type="Proteomes" id="UP001056756">
    <property type="component" value="Chromosome"/>
</dbReference>
<dbReference type="PANTHER" id="PTHR21581:SF6">
    <property type="entry name" value="TRAFFICKING PROTEIN PARTICLE COMPLEX SUBUNIT 12"/>
    <property type="match status" value="1"/>
</dbReference>
<dbReference type="InterPro" id="IPR001967">
    <property type="entry name" value="Peptidase_S11_N"/>
</dbReference>
<dbReference type="PANTHER" id="PTHR21581">
    <property type="entry name" value="D-ALANYL-D-ALANINE CARBOXYPEPTIDASE"/>
    <property type="match status" value="1"/>
</dbReference>
<keyword evidence="6" id="KW-0645">Protease</keyword>
<protein>
    <recommendedName>
        <fullName evidence="4">serine-type D-Ala-D-Ala carboxypeptidase</fullName>
        <ecNumber evidence="4">3.4.16.4</ecNumber>
    </recommendedName>
</protein>
<feature type="active site" description="Proton acceptor" evidence="13">
    <location>
        <position position="80"/>
    </location>
</feature>
<reference evidence="18" key="1">
    <citation type="submission" date="2022-05" db="EMBL/GenBank/DDBJ databases">
        <title>Novel bacterial taxa in a minimal lignocellulolytic consortium and its capacity to transform plastics disclosed by genome-resolved metagenomics.</title>
        <authorList>
            <person name="Rodriguez C.A.D."/>
            <person name="Diaz-Garcia L."/>
            <person name="Herrera K."/>
            <person name="Tarazona N.A."/>
            <person name="Sproer C."/>
            <person name="Overmann J."/>
            <person name="Jimenez D.J."/>
        </authorList>
    </citation>
    <scope>NUCLEOTIDE SEQUENCE</scope>
    <source>
        <strain evidence="18">MAG5</strain>
    </source>
</reference>
<comment type="catalytic activity">
    <reaction evidence="12">
        <text>Preferential cleavage: (Ac)2-L-Lys-D-Ala-|-D-Ala. Also transpeptidation of peptidyl-alanyl moieties that are N-acyl substituents of D-alanine.</text>
        <dbReference type="EC" id="3.4.16.4"/>
    </reaction>
</comment>
<organism evidence="18 19">
    <name type="scientific">Candidatus Pristimantibacillus lignocellulolyticus</name>
    <dbReference type="NCBI Taxonomy" id="2994561"/>
    <lineage>
        <taxon>Bacteria</taxon>
        <taxon>Bacillati</taxon>
        <taxon>Bacillota</taxon>
        <taxon>Bacilli</taxon>
        <taxon>Bacillales</taxon>
        <taxon>Paenibacillaceae</taxon>
        <taxon>Candidatus Pristimantibacillus</taxon>
    </lineage>
</organism>
<dbReference type="GO" id="GO:0009002">
    <property type="term" value="F:serine-type D-Ala-D-Ala carboxypeptidase activity"/>
    <property type="evidence" value="ECO:0007669"/>
    <property type="project" value="UniProtKB-EC"/>
</dbReference>
<evidence type="ECO:0000256" key="12">
    <source>
        <dbReference type="ARBA" id="ARBA00034000"/>
    </source>
</evidence>
<evidence type="ECO:0000256" key="14">
    <source>
        <dbReference type="PIRSR" id="PIRSR618044-2"/>
    </source>
</evidence>
<keyword evidence="10" id="KW-0573">Peptidoglycan synthesis</keyword>
<feature type="signal peptide" evidence="16">
    <location>
        <begin position="1"/>
        <end position="21"/>
    </location>
</feature>
<dbReference type="SUPFAM" id="SSF56601">
    <property type="entry name" value="beta-lactamase/transpeptidase-like"/>
    <property type="match status" value="1"/>
</dbReference>
<evidence type="ECO:0000313" key="19">
    <source>
        <dbReference type="Proteomes" id="UP001056756"/>
    </source>
</evidence>
<proteinExistence type="inferred from homology"/>
<evidence type="ECO:0000256" key="5">
    <source>
        <dbReference type="ARBA" id="ARBA00022645"/>
    </source>
</evidence>
<feature type="active site" evidence="13">
    <location>
        <position position="137"/>
    </location>
</feature>
<dbReference type="GO" id="GO:0071555">
    <property type="term" value="P:cell wall organization"/>
    <property type="evidence" value="ECO:0007669"/>
    <property type="project" value="UniProtKB-KW"/>
</dbReference>
<comment type="similarity">
    <text evidence="3 15">Belongs to the peptidase S11 family.</text>
</comment>
<dbReference type="InterPro" id="IPR012338">
    <property type="entry name" value="Beta-lactam/transpept-like"/>
</dbReference>
<keyword evidence="7 16" id="KW-0732">Signal</keyword>
<dbReference type="Pfam" id="PF07943">
    <property type="entry name" value="PBP5_C"/>
    <property type="match status" value="1"/>
</dbReference>
<dbReference type="GO" id="GO:0008360">
    <property type="term" value="P:regulation of cell shape"/>
    <property type="evidence" value="ECO:0007669"/>
    <property type="project" value="UniProtKB-KW"/>
</dbReference>
<dbReference type="GO" id="GO:0009252">
    <property type="term" value="P:peptidoglycan biosynthetic process"/>
    <property type="evidence" value="ECO:0007669"/>
    <property type="project" value="UniProtKB-KW"/>
</dbReference>